<dbReference type="AlphaFoldDB" id="A0A0G4FV73"/>
<dbReference type="VEuPathDB" id="CryptoDB:Vbra_9464"/>
<keyword evidence="2" id="KW-1133">Transmembrane helix</keyword>
<name>A0A0G4FV73_VITBC</name>
<dbReference type="InParanoid" id="A0A0G4FV73"/>
<keyword evidence="2" id="KW-0812">Transmembrane</keyword>
<evidence type="ECO:0000256" key="1">
    <source>
        <dbReference type="SAM" id="MobiDB-lite"/>
    </source>
</evidence>
<evidence type="ECO:0000313" key="3">
    <source>
        <dbReference type="EMBL" id="CEM18811.1"/>
    </source>
</evidence>
<dbReference type="Proteomes" id="UP000041254">
    <property type="component" value="Unassembled WGS sequence"/>
</dbReference>
<evidence type="ECO:0000256" key="2">
    <source>
        <dbReference type="SAM" id="Phobius"/>
    </source>
</evidence>
<sequence>MEQQSLPSLLARMVSFVRRTFASLKLFLAKLPSEGNKLLLWAQEHKRDLVVVVGILALAGVVSAVLVVSLRADWGSGSRAKRIRAAPEQSTGISDEQESALLETFNTTMSVVPVAPGVPVIAVEVNGTVLVADNPDFNLSLSGEVNGERRELAVVTTAAYLAERCESHPNCSAVAVDRGKWLLKSAAGMGGGDITMSWVHTQLCGGRCWLADDTEEGGEVDPTPKLIDNNGVCYFDRGDSAVVLLPGQCRGDVCCPPRTTTPPPPSPTPTTPSPPRTTTPPRPATPPRPDPPSPPPPTTAPPADDDGNLLTPDNPGWCSFKYRGSETVLQRGQCWLGYCCREDLIVVTGEYEEWAYRMTIAECSDTVTFETPECPRDNMCCDVEYIGGGFEERLDKDTLCSGPGNFKGRCAADPLGGPSVCCYW</sequence>
<gene>
    <name evidence="3" type="ORF">Vbra_9464</name>
</gene>
<organism evidence="3 4">
    <name type="scientific">Vitrella brassicaformis (strain CCMP3155)</name>
    <dbReference type="NCBI Taxonomy" id="1169540"/>
    <lineage>
        <taxon>Eukaryota</taxon>
        <taxon>Sar</taxon>
        <taxon>Alveolata</taxon>
        <taxon>Colpodellida</taxon>
        <taxon>Vitrellaceae</taxon>
        <taxon>Vitrella</taxon>
    </lineage>
</organism>
<dbReference type="EMBL" id="CDMY01000509">
    <property type="protein sequence ID" value="CEM18811.1"/>
    <property type="molecule type" value="Genomic_DNA"/>
</dbReference>
<feature type="transmembrane region" description="Helical" evidence="2">
    <location>
        <begin position="49"/>
        <end position="72"/>
    </location>
</feature>
<feature type="compositionally biased region" description="Pro residues" evidence="1">
    <location>
        <begin position="259"/>
        <end position="300"/>
    </location>
</feature>
<keyword evidence="2" id="KW-0472">Membrane</keyword>
<proteinExistence type="predicted"/>
<evidence type="ECO:0000313" key="4">
    <source>
        <dbReference type="Proteomes" id="UP000041254"/>
    </source>
</evidence>
<protein>
    <submittedName>
        <fullName evidence="3">Uncharacterized protein</fullName>
    </submittedName>
</protein>
<keyword evidence="4" id="KW-1185">Reference proteome</keyword>
<accession>A0A0G4FV73</accession>
<reference evidence="3 4" key="1">
    <citation type="submission" date="2014-11" db="EMBL/GenBank/DDBJ databases">
        <authorList>
            <person name="Zhu J."/>
            <person name="Qi W."/>
            <person name="Song R."/>
        </authorList>
    </citation>
    <scope>NUCLEOTIDE SEQUENCE [LARGE SCALE GENOMIC DNA]</scope>
</reference>
<feature type="region of interest" description="Disordered" evidence="1">
    <location>
        <begin position="257"/>
        <end position="310"/>
    </location>
</feature>